<sequence>MAMAGAPGEPSFLPIPLTSTPSASPSPLSHPPSKMTQSVFSPKCSGLHDLSEPSSPPKLSTHPHYHLMISQFLLLQDHQVNGASLSSVPTSSAHSSSPHCVGPPTITKSSDSLPLHLSSNSFFEGLVHPADSHTPYPGSAPAPAQSRIEGMVVLSDVSNPSG</sequence>
<dbReference type="AlphaFoldDB" id="A0AAD3XHQ7"/>
<comment type="caution">
    <text evidence="2">The sequence shown here is derived from an EMBL/GenBank/DDBJ whole genome shotgun (WGS) entry which is preliminary data.</text>
</comment>
<feature type="compositionally biased region" description="Low complexity" evidence="1">
    <location>
        <begin position="84"/>
        <end position="97"/>
    </location>
</feature>
<feature type="compositionally biased region" description="Low complexity" evidence="1">
    <location>
        <begin position="14"/>
        <end position="33"/>
    </location>
</feature>
<reference evidence="2" key="1">
    <citation type="submission" date="2023-05" db="EMBL/GenBank/DDBJ databases">
        <title>Nepenthes gracilis genome sequencing.</title>
        <authorList>
            <person name="Fukushima K."/>
        </authorList>
    </citation>
    <scope>NUCLEOTIDE SEQUENCE</scope>
    <source>
        <strain evidence="2">SING2019-196</strain>
    </source>
</reference>
<evidence type="ECO:0000313" key="2">
    <source>
        <dbReference type="EMBL" id="GMH04979.1"/>
    </source>
</evidence>
<name>A0AAD3XHQ7_NEPGR</name>
<accession>A0AAD3XHQ7</accession>
<feature type="region of interest" description="Disordered" evidence="1">
    <location>
        <begin position="1"/>
        <end position="62"/>
    </location>
</feature>
<dbReference type="Proteomes" id="UP001279734">
    <property type="component" value="Unassembled WGS sequence"/>
</dbReference>
<keyword evidence="3" id="KW-1185">Reference proteome</keyword>
<evidence type="ECO:0000313" key="3">
    <source>
        <dbReference type="Proteomes" id="UP001279734"/>
    </source>
</evidence>
<dbReference type="EMBL" id="BSYO01000005">
    <property type="protein sequence ID" value="GMH04979.1"/>
    <property type="molecule type" value="Genomic_DNA"/>
</dbReference>
<evidence type="ECO:0000256" key="1">
    <source>
        <dbReference type="SAM" id="MobiDB-lite"/>
    </source>
</evidence>
<gene>
    <name evidence="2" type="ORF">Nepgr_006819</name>
</gene>
<organism evidence="2 3">
    <name type="scientific">Nepenthes gracilis</name>
    <name type="common">Slender pitcher plant</name>
    <dbReference type="NCBI Taxonomy" id="150966"/>
    <lineage>
        <taxon>Eukaryota</taxon>
        <taxon>Viridiplantae</taxon>
        <taxon>Streptophyta</taxon>
        <taxon>Embryophyta</taxon>
        <taxon>Tracheophyta</taxon>
        <taxon>Spermatophyta</taxon>
        <taxon>Magnoliopsida</taxon>
        <taxon>eudicotyledons</taxon>
        <taxon>Gunneridae</taxon>
        <taxon>Pentapetalae</taxon>
        <taxon>Caryophyllales</taxon>
        <taxon>Nepenthaceae</taxon>
        <taxon>Nepenthes</taxon>
    </lineage>
</organism>
<proteinExistence type="predicted"/>
<protein>
    <submittedName>
        <fullName evidence="2">Uncharacterized protein</fullName>
    </submittedName>
</protein>
<feature type="region of interest" description="Disordered" evidence="1">
    <location>
        <begin position="84"/>
        <end position="112"/>
    </location>
</feature>